<feature type="domain" description="EF-hand" evidence="3">
    <location>
        <begin position="181"/>
        <end position="216"/>
    </location>
</feature>
<dbReference type="PROSITE" id="PS00018">
    <property type="entry name" value="EF_HAND_1"/>
    <property type="match status" value="1"/>
</dbReference>
<dbReference type="GO" id="GO:0005509">
    <property type="term" value="F:calcium ion binding"/>
    <property type="evidence" value="ECO:0007669"/>
    <property type="project" value="InterPro"/>
</dbReference>
<dbReference type="InterPro" id="IPR011992">
    <property type="entry name" value="EF-hand-dom_pair"/>
</dbReference>
<name>A0A6V2QBH6_HETAK</name>
<evidence type="ECO:0000259" key="3">
    <source>
        <dbReference type="PROSITE" id="PS50222"/>
    </source>
</evidence>
<sequence length="247" mass="26436">MGAAASVGGSGMSNDVKIFMDCFLALAAKTPEAKAARRQAWMVADPNGNGICSLAEIDGWIQKTLLFDFGDNPDEADRLWKLFRPCYIRAFNDAKDIGRDKAVAGTSASTDDYVQKGEFRLMNAYLCIYAAMFDAFALIDGGGPGTDAHDDRRMSLDEWKAGYDKVKDHGFVGLGGIADEASEDSVESIFASMDADGKGMVLLNEWCRWIEKKEQEAGTPIGLMLAVGDSAEMAVAEAAAGEGATEA</sequence>
<gene>
    <name evidence="4" type="ORF">HAKA00212_LOCUS18447</name>
</gene>
<evidence type="ECO:0000256" key="1">
    <source>
        <dbReference type="ARBA" id="ARBA00005727"/>
    </source>
</evidence>
<evidence type="ECO:0000313" key="4">
    <source>
        <dbReference type="EMBL" id="CAE0639632.1"/>
    </source>
</evidence>
<dbReference type="EMBL" id="HBIU01040524">
    <property type="protein sequence ID" value="CAE0639632.1"/>
    <property type="molecule type" value="Transcribed_RNA"/>
</dbReference>
<dbReference type="PROSITE" id="PS50222">
    <property type="entry name" value="EF_HAND_2"/>
    <property type="match status" value="1"/>
</dbReference>
<organism evidence="4">
    <name type="scientific">Heterosigma akashiwo</name>
    <name type="common">Chromophytic alga</name>
    <name type="synonym">Heterosigma carterae</name>
    <dbReference type="NCBI Taxonomy" id="2829"/>
    <lineage>
        <taxon>Eukaryota</taxon>
        <taxon>Sar</taxon>
        <taxon>Stramenopiles</taxon>
        <taxon>Ochrophyta</taxon>
        <taxon>Raphidophyceae</taxon>
        <taxon>Chattonellales</taxon>
        <taxon>Chattonellaceae</taxon>
        <taxon>Heterosigma</taxon>
    </lineage>
</organism>
<dbReference type="SUPFAM" id="SSF47473">
    <property type="entry name" value="EF-hand"/>
    <property type="match status" value="1"/>
</dbReference>
<protein>
    <recommendedName>
        <fullName evidence="3">EF-hand domain-containing protein</fullName>
    </recommendedName>
</protein>
<dbReference type="Gene3D" id="1.10.238.10">
    <property type="entry name" value="EF-hand"/>
    <property type="match status" value="2"/>
</dbReference>
<proteinExistence type="inferred from homology"/>
<dbReference type="Pfam" id="PF22592">
    <property type="entry name" value="FCaBP_EF-hand"/>
    <property type="match status" value="1"/>
</dbReference>
<reference evidence="4" key="1">
    <citation type="submission" date="2021-01" db="EMBL/GenBank/DDBJ databases">
        <authorList>
            <person name="Corre E."/>
            <person name="Pelletier E."/>
            <person name="Niang G."/>
            <person name="Scheremetjew M."/>
            <person name="Finn R."/>
            <person name="Kale V."/>
            <person name="Holt S."/>
            <person name="Cochrane G."/>
            <person name="Meng A."/>
            <person name="Brown T."/>
            <person name="Cohen L."/>
        </authorList>
    </citation>
    <scope>NUCLEOTIDE SEQUENCE</scope>
    <source>
        <strain evidence="4">CCMP3107</strain>
    </source>
</reference>
<evidence type="ECO:0000256" key="2">
    <source>
        <dbReference type="ARBA" id="ARBA00022837"/>
    </source>
</evidence>
<comment type="similarity">
    <text evidence="1">Belongs to the calflagin family.</text>
</comment>
<dbReference type="InterPro" id="IPR002048">
    <property type="entry name" value="EF_hand_dom"/>
</dbReference>
<dbReference type="InterPro" id="IPR054322">
    <property type="entry name" value="FCABP_EF-hand"/>
</dbReference>
<dbReference type="AlphaFoldDB" id="A0A6V2QBH6"/>
<dbReference type="InterPro" id="IPR018247">
    <property type="entry name" value="EF_Hand_1_Ca_BS"/>
</dbReference>
<keyword evidence="2" id="KW-0106">Calcium</keyword>
<accession>A0A6V2QBH6</accession>